<evidence type="ECO:0000313" key="2">
    <source>
        <dbReference type="Proteomes" id="UP001365405"/>
    </source>
</evidence>
<organism evidence="1 2">
    <name type="scientific">Pseudaquabacterium inlustre</name>
    <dbReference type="NCBI Taxonomy" id="2984192"/>
    <lineage>
        <taxon>Bacteria</taxon>
        <taxon>Pseudomonadati</taxon>
        <taxon>Pseudomonadota</taxon>
        <taxon>Betaproteobacteria</taxon>
        <taxon>Burkholderiales</taxon>
        <taxon>Sphaerotilaceae</taxon>
        <taxon>Pseudaquabacterium</taxon>
    </lineage>
</organism>
<proteinExistence type="predicted"/>
<sequence length="82" mass="9140">IIKKHCSSICCNEQVTISQNKIIIWGPSLRLAVVLQRRDWENIHASVNARVGNCQASNKTKGSVGRLGLSFYLLFVGERSPE</sequence>
<keyword evidence="2" id="KW-1185">Reference proteome</keyword>
<name>A0ABU9CS27_9BURK</name>
<feature type="non-terminal residue" evidence="1">
    <location>
        <position position="1"/>
    </location>
</feature>
<gene>
    <name evidence="1" type="ORF">AACH10_25295</name>
</gene>
<protein>
    <submittedName>
        <fullName evidence="1">Uncharacterized protein</fullName>
    </submittedName>
</protein>
<reference evidence="1 2" key="1">
    <citation type="submission" date="2024-04" db="EMBL/GenBank/DDBJ databases">
        <title>Novel species of the genus Ideonella isolated from streams.</title>
        <authorList>
            <person name="Lu H."/>
        </authorList>
    </citation>
    <scope>NUCLEOTIDE SEQUENCE [LARGE SCALE GENOMIC DNA]</scope>
    <source>
        <strain evidence="1 2">DXS22W</strain>
    </source>
</reference>
<accession>A0ABU9CS27</accession>
<dbReference type="Proteomes" id="UP001365405">
    <property type="component" value="Unassembled WGS sequence"/>
</dbReference>
<evidence type="ECO:0000313" key="1">
    <source>
        <dbReference type="EMBL" id="MEK8053595.1"/>
    </source>
</evidence>
<comment type="caution">
    <text evidence="1">The sequence shown here is derived from an EMBL/GenBank/DDBJ whole genome shotgun (WGS) entry which is preliminary data.</text>
</comment>
<dbReference type="RefSeq" id="WP_341413337.1">
    <property type="nucleotide sequence ID" value="NZ_JBBUTH010000014.1"/>
</dbReference>
<dbReference type="EMBL" id="JBBUTH010000014">
    <property type="protein sequence ID" value="MEK8053595.1"/>
    <property type="molecule type" value="Genomic_DNA"/>
</dbReference>